<dbReference type="InterPro" id="IPR015943">
    <property type="entry name" value="WD40/YVTN_repeat-like_dom_sf"/>
</dbReference>
<dbReference type="PROSITE" id="PS00678">
    <property type="entry name" value="WD_REPEATS_1"/>
    <property type="match status" value="1"/>
</dbReference>
<organism evidence="1 2">
    <name type="scientific">Streptomyces lavendulae subsp. lavendulae</name>
    <dbReference type="NCBI Taxonomy" id="58340"/>
    <lineage>
        <taxon>Bacteria</taxon>
        <taxon>Bacillati</taxon>
        <taxon>Actinomycetota</taxon>
        <taxon>Actinomycetes</taxon>
        <taxon>Kitasatosporales</taxon>
        <taxon>Streptomycetaceae</taxon>
        <taxon>Streptomyces</taxon>
    </lineage>
</organism>
<gene>
    <name evidence="1" type="ORF">SLAV_30380</name>
</gene>
<dbReference type="PROSITE" id="PS50082">
    <property type="entry name" value="WD_REPEATS_2"/>
    <property type="match status" value="1"/>
</dbReference>
<accession>A0A2K8PPX0</accession>
<dbReference type="PROSITE" id="PS50294">
    <property type="entry name" value="WD_REPEATS_REGION"/>
    <property type="match status" value="1"/>
</dbReference>
<dbReference type="InterPro" id="IPR019775">
    <property type="entry name" value="WD40_repeat_CS"/>
</dbReference>
<dbReference type="EMBL" id="CP024985">
    <property type="protein sequence ID" value="ATZ27853.1"/>
    <property type="molecule type" value="Genomic_DNA"/>
</dbReference>
<dbReference type="RefSeq" id="WP_030234141.1">
    <property type="nucleotide sequence ID" value="NZ_CP073778.1"/>
</dbReference>
<dbReference type="Proteomes" id="UP000231791">
    <property type="component" value="Chromosome"/>
</dbReference>
<dbReference type="SUPFAM" id="SSF50978">
    <property type="entry name" value="WD40 repeat-like"/>
    <property type="match status" value="1"/>
</dbReference>
<dbReference type="OrthoDB" id="134501at2"/>
<proteinExistence type="predicted"/>
<dbReference type="InterPro" id="IPR001680">
    <property type="entry name" value="WD40_rpt"/>
</dbReference>
<keyword evidence="2" id="KW-1185">Reference proteome</keyword>
<name>A0A2K8PPX0_STRLA</name>
<evidence type="ECO:0000313" key="1">
    <source>
        <dbReference type="EMBL" id="ATZ27853.1"/>
    </source>
</evidence>
<dbReference type="Gene3D" id="2.130.10.10">
    <property type="entry name" value="YVTN repeat-like/Quinoprotein amine dehydrogenase"/>
    <property type="match status" value="1"/>
</dbReference>
<reference evidence="1 2" key="1">
    <citation type="submission" date="2017-11" db="EMBL/GenBank/DDBJ databases">
        <title>Complete genome sequence of Streptomyces lavendulae subsp. lavendulae CCM 3239 (formerly 'Streptomyces aureofaciens CCM 3239'), the producer of the angucycline-type antibiotic auricin.</title>
        <authorList>
            <person name="Busche T."/>
            <person name="Novakova R."/>
            <person name="Al'Dilaimi A."/>
            <person name="Homerova D."/>
            <person name="Feckova L."/>
            <person name="Rezuchova B."/>
            <person name="Mingyar E."/>
            <person name="Csolleiova D."/>
            <person name="Bekeova C."/>
            <person name="Winkler A."/>
            <person name="Sevcikova B."/>
            <person name="Kalinowski J."/>
            <person name="Kormanec J."/>
            <person name="Ruckert C."/>
        </authorList>
    </citation>
    <scope>NUCLEOTIDE SEQUENCE [LARGE SCALE GENOMIC DNA]</scope>
    <source>
        <strain evidence="1 2">CCM 3239</strain>
    </source>
</reference>
<dbReference type="InterPro" id="IPR036322">
    <property type="entry name" value="WD40_repeat_dom_sf"/>
</dbReference>
<protein>
    <submittedName>
        <fullName evidence="1">WD domain, G-beta repeat</fullName>
    </submittedName>
</protein>
<dbReference type="Pfam" id="PF00400">
    <property type="entry name" value="WD40"/>
    <property type="match status" value="1"/>
</dbReference>
<sequence length="67" mass="7177">MEAVAFSPDGRTLATGGIDMTVRLWNVLFEPSAAIRKICFAVDRDLTAQERDSYVPGHAGGAGWPSP</sequence>
<dbReference type="AlphaFoldDB" id="A0A2K8PPX0"/>
<evidence type="ECO:0000313" key="2">
    <source>
        <dbReference type="Proteomes" id="UP000231791"/>
    </source>
</evidence>
<dbReference type="KEGG" id="slx:SLAV_30380"/>